<reference evidence="2" key="1">
    <citation type="submission" date="2018-05" db="EMBL/GenBank/DDBJ databases">
        <authorList>
            <person name="Lanie J.A."/>
            <person name="Ng W.-L."/>
            <person name="Kazmierczak K.M."/>
            <person name="Andrzejewski T.M."/>
            <person name="Davidsen T.M."/>
            <person name="Wayne K.J."/>
            <person name="Tettelin H."/>
            <person name="Glass J.I."/>
            <person name="Rusch D."/>
            <person name="Podicherti R."/>
            <person name="Tsui H.-C.T."/>
            <person name="Winkler M.E."/>
        </authorList>
    </citation>
    <scope>NUCLEOTIDE SEQUENCE</scope>
</reference>
<dbReference type="EMBL" id="UINC01071395">
    <property type="protein sequence ID" value="SVC06255.1"/>
    <property type="molecule type" value="Genomic_DNA"/>
</dbReference>
<evidence type="ECO:0000313" key="2">
    <source>
        <dbReference type="EMBL" id="SVC06255.1"/>
    </source>
</evidence>
<protein>
    <submittedName>
        <fullName evidence="2">Uncharacterized protein</fullName>
    </submittedName>
</protein>
<gene>
    <name evidence="2" type="ORF">METZ01_LOCUS259109</name>
</gene>
<keyword evidence="1" id="KW-1133">Transmembrane helix</keyword>
<feature type="transmembrane region" description="Helical" evidence="1">
    <location>
        <begin position="20"/>
        <end position="38"/>
    </location>
</feature>
<evidence type="ECO:0000256" key="1">
    <source>
        <dbReference type="SAM" id="Phobius"/>
    </source>
</evidence>
<dbReference type="AlphaFoldDB" id="A0A382J3X5"/>
<keyword evidence="1" id="KW-0472">Membrane</keyword>
<sequence>MKKKFQACGSADHEMARRQFLGGMIVGGTVIGGLGSFYTQEVLASLAKQQKRMIVVRMAGG</sequence>
<organism evidence="2">
    <name type="scientific">marine metagenome</name>
    <dbReference type="NCBI Taxonomy" id="408172"/>
    <lineage>
        <taxon>unclassified sequences</taxon>
        <taxon>metagenomes</taxon>
        <taxon>ecological metagenomes</taxon>
    </lineage>
</organism>
<keyword evidence="1" id="KW-0812">Transmembrane</keyword>
<proteinExistence type="predicted"/>
<feature type="non-terminal residue" evidence="2">
    <location>
        <position position="61"/>
    </location>
</feature>
<name>A0A382J3X5_9ZZZZ</name>
<accession>A0A382J3X5</accession>